<organism evidence="7 8">
    <name type="scientific">Cherax quadricarinatus</name>
    <name type="common">Australian red claw crayfish</name>
    <dbReference type="NCBI Taxonomy" id="27406"/>
    <lineage>
        <taxon>Eukaryota</taxon>
        <taxon>Metazoa</taxon>
        <taxon>Ecdysozoa</taxon>
        <taxon>Arthropoda</taxon>
        <taxon>Crustacea</taxon>
        <taxon>Multicrustacea</taxon>
        <taxon>Malacostraca</taxon>
        <taxon>Eumalacostraca</taxon>
        <taxon>Eucarida</taxon>
        <taxon>Decapoda</taxon>
        <taxon>Pleocyemata</taxon>
        <taxon>Astacidea</taxon>
        <taxon>Parastacoidea</taxon>
        <taxon>Parastacidae</taxon>
        <taxon>Cherax</taxon>
    </lineage>
</organism>
<evidence type="ECO:0000256" key="3">
    <source>
        <dbReference type="ARBA" id="ARBA00023157"/>
    </source>
</evidence>
<dbReference type="InterPro" id="IPR001548">
    <property type="entry name" value="Peptidase_M2"/>
</dbReference>
<keyword evidence="3" id="KW-1015">Disulfide bond</keyword>
<keyword evidence="6" id="KW-0479">Metal-binding</keyword>
<comment type="cofactor">
    <cofactor evidence="6">
        <name>Zn(2+)</name>
        <dbReference type="ChEBI" id="CHEBI:29105"/>
    </cofactor>
    <text evidence="6">Binds 1 zinc ion per subunit.</text>
</comment>
<evidence type="ECO:0000256" key="6">
    <source>
        <dbReference type="RuleBase" id="RU361144"/>
    </source>
</evidence>
<dbReference type="PROSITE" id="PS52011">
    <property type="entry name" value="PEPTIDASE_M2"/>
    <property type="match status" value="1"/>
</dbReference>
<dbReference type="PRINTS" id="PR00791">
    <property type="entry name" value="PEPDIPTASEA"/>
</dbReference>
<reference evidence="7 8" key="1">
    <citation type="journal article" date="2024" name="BMC Genomics">
        <title>Genome assembly of redclaw crayfish (Cherax quadricarinatus) provides insights into its immune adaptation and hypoxia tolerance.</title>
        <authorList>
            <person name="Liu Z."/>
            <person name="Zheng J."/>
            <person name="Li H."/>
            <person name="Fang K."/>
            <person name="Wang S."/>
            <person name="He J."/>
            <person name="Zhou D."/>
            <person name="Weng S."/>
            <person name="Chi M."/>
            <person name="Gu Z."/>
            <person name="He J."/>
            <person name="Li F."/>
            <person name="Wang M."/>
        </authorList>
    </citation>
    <scope>NUCLEOTIDE SEQUENCE [LARGE SCALE GENOMIC DNA]</scope>
    <source>
        <strain evidence="7">ZL_2023a</strain>
    </source>
</reference>
<keyword evidence="6" id="KW-0378">Hydrolase</keyword>
<name>A0AAW0WVY6_CHEQU</name>
<keyword evidence="6" id="KW-0862">Zinc</keyword>
<evidence type="ECO:0000256" key="1">
    <source>
        <dbReference type="ARBA" id="ARBA00008139"/>
    </source>
</evidence>
<sequence>EVLAWAWRAWHDALGPPMRPLYAQAVSIMNQAARNAGYEDMGDAWRRELELGRDVDVWALVERLYTQVAPLYTLLHAHVRNALAELYGQDLVDLARPIPTHLLGDLWGQDWSSLLELIL</sequence>
<dbReference type="GO" id="GO:0006508">
    <property type="term" value="P:proteolysis"/>
    <property type="evidence" value="ECO:0007669"/>
    <property type="project" value="UniProtKB-KW"/>
</dbReference>
<evidence type="ECO:0000256" key="2">
    <source>
        <dbReference type="ARBA" id="ARBA00022729"/>
    </source>
</evidence>
<feature type="non-terminal residue" evidence="7">
    <location>
        <position position="1"/>
    </location>
</feature>
<dbReference type="Proteomes" id="UP001445076">
    <property type="component" value="Unassembled WGS sequence"/>
</dbReference>
<protein>
    <recommendedName>
        <fullName evidence="6">Angiotensin-converting enzyme</fullName>
        <ecNumber evidence="6">3.4.-.-</ecNumber>
    </recommendedName>
</protein>
<evidence type="ECO:0000256" key="5">
    <source>
        <dbReference type="PROSITE-ProRule" id="PRU01355"/>
    </source>
</evidence>
<dbReference type="SUPFAM" id="SSF55486">
    <property type="entry name" value="Metalloproteases ('zincins'), catalytic domain"/>
    <property type="match status" value="1"/>
</dbReference>
<proteinExistence type="inferred from homology"/>
<keyword evidence="4 6" id="KW-0325">Glycoprotein</keyword>
<dbReference type="GO" id="GO:0008241">
    <property type="term" value="F:peptidyl-dipeptidase activity"/>
    <property type="evidence" value="ECO:0007669"/>
    <property type="project" value="InterPro"/>
</dbReference>
<evidence type="ECO:0000313" key="8">
    <source>
        <dbReference type="Proteomes" id="UP001445076"/>
    </source>
</evidence>
<evidence type="ECO:0000256" key="4">
    <source>
        <dbReference type="ARBA" id="ARBA00023180"/>
    </source>
</evidence>
<dbReference type="EC" id="3.4.-.-" evidence="6"/>
<dbReference type="GO" id="GO:0046872">
    <property type="term" value="F:metal ion binding"/>
    <property type="evidence" value="ECO:0007669"/>
    <property type="project" value="UniProtKB-KW"/>
</dbReference>
<dbReference type="GO" id="GO:0004180">
    <property type="term" value="F:carboxypeptidase activity"/>
    <property type="evidence" value="ECO:0007669"/>
    <property type="project" value="UniProtKB-KW"/>
</dbReference>
<feature type="non-terminal residue" evidence="7">
    <location>
        <position position="119"/>
    </location>
</feature>
<dbReference type="PANTHER" id="PTHR10514:SF27">
    <property type="entry name" value="ANGIOTENSIN-CONVERTING ENZYME"/>
    <property type="match status" value="1"/>
</dbReference>
<dbReference type="Pfam" id="PF01401">
    <property type="entry name" value="Peptidase_M2"/>
    <property type="match status" value="1"/>
</dbReference>
<keyword evidence="2" id="KW-0732">Signal</keyword>
<keyword evidence="8" id="KW-1185">Reference proteome</keyword>
<keyword evidence="6" id="KW-0121">Carboxypeptidase</keyword>
<dbReference type="EMBL" id="JARKIK010000060">
    <property type="protein sequence ID" value="KAK8731554.1"/>
    <property type="molecule type" value="Genomic_DNA"/>
</dbReference>
<comment type="similarity">
    <text evidence="1 5 6">Belongs to the peptidase M2 family.</text>
</comment>
<keyword evidence="6" id="KW-0645">Protease</keyword>
<dbReference type="GO" id="GO:0008237">
    <property type="term" value="F:metallopeptidase activity"/>
    <property type="evidence" value="ECO:0007669"/>
    <property type="project" value="UniProtKB-KW"/>
</dbReference>
<keyword evidence="6" id="KW-0482">Metalloprotease</keyword>
<dbReference type="GO" id="GO:0016020">
    <property type="term" value="C:membrane"/>
    <property type="evidence" value="ECO:0007669"/>
    <property type="project" value="InterPro"/>
</dbReference>
<comment type="caution">
    <text evidence="7">The sequence shown here is derived from an EMBL/GenBank/DDBJ whole genome shotgun (WGS) entry which is preliminary data.</text>
</comment>
<accession>A0AAW0WVY6</accession>
<dbReference type="PANTHER" id="PTHR10514">
    <property type="entry name" value="ANGIOTENSIN-CONVERTING ENZYME"/>
    <property type="match status" value="1"/>
</dbReference>
<gene>
    <name evidence="7" type="ORF">OTU49_007367</name>
</gene>
<comment type="caution">
    <text evidence="5">Lacks conserved residue(s) required for the propagation of feature annotation.</text>
</comment>
<evidence type="ECO:0000313" key="7">
    <source>
        <dbReference type="EMBL" id="KAK8731554.1"/>
    </source>
</evidence>
<dbReference type="AlphaFoldDB" id="A0AAW0WVY6"/>